<dbReference type="Proteomes" id="UP000600080">
    <property type="component" value="Unassembled WGS sequence"/>
</dbReference>
<feature type="binding site" evidence="10">
    <location>
        <begin position="19"/>
        <end position="21"/>
    </location>
    <ligand>
        <name>substrate</name>
    </ligand>
</feature>
<name>A0ABQ2JQ14_9ACTN</name>
<feature type="binding site" evidence="10">
    <location>
        <position position="330"/>
    </location>
    <ligand>
        <name>ATP</name>
        <dbReference type="ChEBI" id="CHEBI:30616"/>
    </ligand>
</feature>
<keyword evidence="9 10" id="KW-0324">Glycolysis</keyword>
<dbReference type="GO" id="GO:0016301">
    <property type="term" value="F:kinase activity"/>
    <property type="evidence" value="ECO:0007669"/>
    <property type="project" value="UniProtKB-KW"/>
</dbReference>
<dbReference type="InterPro" id="IPR036043">
    <property type="entry name" value="Phosphoglycerate_kinase_sf"/>
</dbReference>
<evidence type="ECO:0000256" key="4">
    <source>
        <dbReference type="ARBA" id="ARBA00016471"/>
    </source>
</evidence>
<dbReference type="PRINTS" id="PR00477">
    <property type="entry name" value="PHGLYCKINASE"/>
</dbReference>
<dbReference type="InterPro" id="IPR015824">
    <property type="entry name" value="Phosphoglycerate_kinase_N"/>
</dbReference>
<evidence type="ECO:0000256" key="11">
    <source>
        <dbReference type="RuleBase" id="RU000532"/>
    </source>
</evidence>
<dbReference type="Gene3D" id="3.40.50.1260">
    <property type="entry name" value="Phosphoglycerate kinase, N-terminal domain"/>
    <property type="match status" value="2"/>
</dbReference>
<dbReference type="EMBL" id="BMND01000016">
    <property type="protein sequence ID" value="GGN50118.1"/>
    <property type="molecule type" value="Genomic_DNA"/>
</dbReference>
<gene>
    <name evidence="10 12" type="primary">pgk</name>
    <name evidence="12" type="ORF">GCM10012285_38840</name>
</gene>
<comment type="subcellular location">
    <subcellularLocation>
        <location evidence="10">Cytoplasm</location>
    </subcellularLocation>
</comment>
<dbReference type="PROSITE" id="PS00111">
    <property type="entry name" value="PGLYCERATE_KINASE"/>
    <property type="match status" value="1"/>
</dbReference>
<accession>A0ABQ2JQ14</accession>
<dbReference type="PIRSF" id="PIRSF000724">
    <property type="entry name" value="Pgk"/>
    <property type="match status" value="1"/>
</dbReference>
<keyword evidence="7 10" id="KW-0418">Kinase</keyword>
<keyword evidence="13" id="KW-1185">Reference proteome</keyword>
<evidence type="ECO:0000256" key="10">
    <source>
        <dbReference type="HAMAP-Rule" id="MF_00145"/>
    </source>
</evidence>
<evidence type="ECO:0000256" key="8">
    <source>
        <dbReference type="ARBA" id="ARBA00022840"/>
    </source>
</evidence>
<feature type="binding site" evidence="10">
    <location>
        <position position="34"/>
    </location>
    <ligand>
        <name>substrate</name>
    </ligand>
</feature>
<keyword evidence="5 10" id="KW-0808">Transferase</keyword>
<evidence type="ECO:0000256" key="5">
    <source>
        <dbReference type="ARBA" id="ARBA00022679"/>
    </source>
</evidence>
<feature type="binding site" evidence="10">
    <location>
        <position position="203"/>
    </location>
    <ligand>
        <name>ATP</name>
        <dbReference type="ChEBI" id="CHEBI:30616"/>
    </ligand>
</feature>
<feature type="binding site" evidence="10">
    <location>
        <position position="116"/>
    </location>
    <ligand>
        <name>substrate</name>
    </ligand>
</feature>
<feature type="binding site" evidence="10">
    <location>
        <begin position="356"/>
        <end position="359"/>
    </location>
    <ligand>
        <name>ATP</name>
        <dbReference type="ChEBI" id="CHEBI:30616"/>
    </ligand>
</feature>
<comment type="catalytic activity">
    <reaction evidence="1 10 11">
        <text>(2R)-3-phosphoglycerate + ATP = (2R)-3-phospho-glyceroyl phosphate + ADP</text>
        <dbReference type="Rhea" id="RHEA:14801"/>
        <dbReference type="ChEBI" id="CHEBI:30616"/>
        <dbReference type="ChEBI" id="CHEBI:57604"/>
        <dbReference type="ChEBI" id="CHEBI:58272"/>
        <dbReference type="ChEBI" id="CHEBI:456216"/>
        <dbReference type="EC" id="2.7.2.3"/>
    </reaction>
</comment>
<evidence type="ECO:0000256" key="3">
    <source>
        <dbReference type="ARBA" id="ARBA00013061"/>
    </source>
</evidence>
<protein>
    <recommendedName>
        <fullName evidence="4 10">Phosphoglycerate kinase</fullName>
        <ecNumber evidence="3 10">2.7.2.3</ecNumber>
    </recommendedName>
</protein>
<evidence type="ECO:0000256" key="6">
    <source>
        <dbReference type="ARBA" id="ARBA00022741"/>
    </source>
</evidence>
<dbReference type="HAMAP" id="MF_00145">
    <property type="entry name" value="Phosphoglyc_kinase"/>
    <property type="match status" value="1"/>
</dbReference>
<dbReference type="EC" id="2.7.2.3" evidence="3 10"/>
<proteinExistence type="inferred from homology"/>
<comment type="caution">
    <text evidence="12">The sequence shown here is derived from an EMBL/GenBank/DDBJ whole genome shotgun (WGS) entry which is preliminary data.</text>
</comment>
<keyword evidence="6 10" id="KW-0547">Nucleotide-binding</keyword>
<comment type="similarity">
    <text evidence="10 11">Belongs to the phosphoglycerate kinase family.</text>
</comment>
<evidence type="ECO:0000313" key="13">
    <source>
        <dbReference type="Proteomes" id="UP000600080"/>
    </source>
</evidence>
<dbReference type="PANTHER" id="PTHR11406">
    <property type="entry name" value="PHOSPHOGLYCERATE KINASE"/>
    <property type="match status" value="1"/>
</dbReference>
<dbReference type="InterPro" id="IPR015911">
    <property type="entry name" value="Phosphoglycerate_kinase_CS"/>
</dbReference>
<comment type="pathway">
    <text evidence="2 10">Carbohydrate degradation; glycolysis; pyruvate from D-glyceraldehyde 3-phosphate: step 2/5.</text>
</comment>
<dbReference type="SUPFAM" id="SSF53748">
    <property type="entry name" value="Phosphoglycerate kinase"/>
    <property type="match status" value="1"/>
</dbReference>
<dbReference type="Pfam" id="PF00162">
    <property type="entry name" value="PGK"/>
    <property type="match status" value="1"/>
</dbReference>
<reference evidence="13" key="1">
    <citation type="journal article" date="2019" name="Int. J. Syst. Evol. Microbiol.">
        <title>The Global Catalogue of Microorganisms (GCM) 10K type strain sequencing project: providing services to taxonomists for standard genome sequencing and annotation.</title>
        <authorList>
            <consortium name="The Broad Institute Genomics Platform"/>
            <consortium name="The Broad Institute Genome Sequencing Center for Infectious Disease"/>
            <person name="Wu L."/>
            <person name="Ma J."/>
        </authorList>
    </citation>
    <scope>NUCLEOTIDE SEQUENCE [LARGE SCALE GENOMIC DNA]</scope>
    <source>
        <strain evidence="13">CGMCC 4.7323</strain>
    </source>
</reference>
<feature type="binding site" evidence="10">
    <location>
        <position position="299"/>
    </location>
    <ligand>
        <name>ATP</name>
        <dbReference type="ChEBI" id="CHEBI:30616"/>
    </ligand>
</feature>
<evidence type="ECO:0000256" key="9">
    <source>
        <dbReference type="ARBA" id="ARBA00023152"/>
    </source>
</evidence>
<dbReference type="RefSeq" id="WP_189099768.1">
    <property type="nucleotide sequence ID" value="NZ_BMND01000016.1"/>
</dbReference>
<organism evidence="12 13">
    <name type="scientific">Streptomyces kronopolitis</name>
    <dbReference type="NCBI Taxonomy" id="1612435"/>
    <lineage>
        <taxon>Bacteria</taxon>
        <taxon>Bacillati</taxon>
        <taxon>Actinomycetota</taxon>
        <taxon>Actinomycetes</taxon>
        <taxon>Kitasatosporales</taxon>
        <taxon>Streptomycetaceae</taxon>
        <taxon>Streptomyces</taxon>
    </lineage>
</organism>
<comment type="subunit">
    <text evidence="10">Monomer.</text>
</comment>
<evidence type="ECO:0000313" key="12">
    <source>
        <dbReference type="EMBL" id="GGN50118.1"/>
    </source>
</evidence>
<keyword evidence="8 10" id="KW-0067">ATP-binding</keyword>
<dbReference type="InterPro" id="IPR001576">
    <property type="entry name" value="Phosphoglycerate_kinase"/>
</dbReference>
<evidence type="ECO:0000256" key="2">
    <source>
        <dbReference type="ARBA" id="ARBA00004838"/>
    </source>
</evidence>
<feature type="binding site" evidence="10">
    <location>
        <position position="153"/>
    </location>
    <ligand>
        <name>substrate</name>
    </ligand>
</feature>
<feature type="binding site" evidence="10">
    <location>
        <begin position="57"/>
        <end position="60"/>
    </location>
    <ligand>
        <name>substrate</name>
    </ligand>
</feature>
<sequence length="400" mass="41773">MKTIDDLRVAGQRVFVRADLNVPLDGTTITDDGRIRAVAPTIAKLVERGAKVIVASHLGRPKGAPDPAFSLAPAAARLGELLGRDVAFATDTVGESAASVTAALVDGQVAVLENLRFNAGETSKDDAERGAFADRLAALADLYVGDGFGAVHRKHASVYDLPKRLPHAAGDLIATEVGVLKKLTEDVRRPYVVALGGAKVSDKLAVIDQLIEKADRILVGGGMAYTFLKAKGHEVGISLLQEDQVPACREYLARAEKRGVEFVLPVDVLVAAEFPDLKTKAPAHPDTVAADGIPADKEGLDIGPKTRELYAAKLADAGTVFWNGPMGVFEHPDYAGGTRAVAQALLDSDAFTVVGGGDSAAAVRLLGFDENAFGHISTGGGASLEYLEGKTLPGLAALED</sequence>
<dbReference type="PANTHER" id="PTHR11406:SF23">
    <property type="entry name" value="PHOSPHOGLYCERATE KINASE 1, CHLOROPLASTIC-RELATED"/>
    <property type="match status" value="1"/>
</dbReference>
<keyword evidence="10" id="KW-0963">Cytoplasm</keyword>
<evidence type="ECO:0000256" key="7">
    <source>
        <dbReference type="ARBA" id="ARBA00022777"/>
    </source>
</evidence>
<evidence type="ECO:0000256" key="1">
    <source>
        <dbReference type="ARBA" id="ARBA00000642"/>
    </source>
</evidence>
<dbReference type="GeneID" id="301549612"/>